<evidence type="ECO:0000313" key="3">
    <source>
        <dbReference type="Proteomes" id="UP000789901"/>
    </source>
</evidence>
<reference evidence="2 3" key="1">
    <citation type="submission" date="2021-06" db="EMBL/GenBank/DDBJ databases">
        <authorList>
            <person name="Kallberg Y."/>
            <person name="Tangrot J."/>
            <person name="Rosling A."/>
        </authorList>
    </citation>
    <scope>NUCLEOTIDE SEQUENCE [LARGE SCALE GENOMIC DNA]</scope>
    <source>
        <strain evidence="2 3">120-4 pot B 10/14</strain>
    </source>
</reference>
<dbReference type="EMBL" id="CAJVQB010155537">
    <property type="protein sequence ID" value="CAG8856030.1"/>
    <property type="molecule type" value="Genomic_DNA"/>
</dbReference>
<feature type="non-terminal residue" evidence="2">
    <location>
        <position position="181"/>
    </location>
</feature>
<sequence>SIKDLLIFRPRTTYFQTPKSSKNIQVPNICSNENADNSNIKPSNEDESISDNFSEDENWELEQDIVQNEELFKSPDIDNDESFIINNLNNSLDTEIILWLFKFQQRYRVPDVALESLIKFLGKIFTYADKLQFRNFPTSLYMAKKFLGIFQPKIHMAACTSCHKLYSTKEIISHKENEKAA</sequence>
<dbReference type="Proteomes" id="UP000789901">
    <property type="component" value="Unassembled WGS sequence"/>
</dbReference>
<evidence type="ECO:0000256" key="1">
    <source>
        <dbReference type="SAM" id="MobiDB-lite"/>
    </source>
</evidence>
<protein>
    <submittedName>
        <fullName evidence="2">5742_t:CDS:1</fullName>
    </submittedName>
</protein>
<proteinExistence type="predicted"/>
<gene>
    <name evidence="2" type="ORF">GMARGA_LOCUS44851</name>
</gene>
<name>A0ABN7XMR8_GIGMA</name>
<feature type="compositionally biased region" description="Polar residues" evidence="1">
    <location>
        <begin position="25"/>
        <end position="42"/>
    </location>
</feature>
<organism evidence="2 3">
    <name type="scientific">Gigaspora margarita</name>
    <dbReference type="NCBI Taxonomy" id="4874"/>
    <lineage>
        <taxon>Eukaryota</taxon>
        <taxon>Fungi</taxon>
        <taxon>Fungi incertae sedis</taxon>
        <taxon>Mucoromycota</taxon>
        <taxon>Glomeromycotina</taxon>
        <taxon>Glomeromycetes</taxon>
        <taxon>Diversisporales</taxon>
        <taxon>Gigasporaceae</taxon>
        <taxon>Gigaspora</taxon>
    </lineage>
</organism>
<evidence type="ECO:0000313" key="2">
    <source>
        <dbReference type="EMBL" id="CAG8856030.1"/>
    </source>
</evidence>
<keyword evidence="3" id="KW-1185">Reference proteome</keyword>
<accession>A0ABN7XMR8</accession>
<comment type="caution">
    <text evidence="2">The sequence shown here is derived from an EMBL/GenBank/DDBJ whole genome shotgun (WGS) entry which is preliminary data.</text>
</comment>
<feature type="region of interest" description="Disordered" evidence="1">
    <location>
        <begin position="25"/>
        <end position="51"/>
    </location>
</feature>
<feature type="non-terminal residue" evidence="2">
    <location>
        <position position="1"/>
    </location>
</feature>